<comment type="caution">
    <text evidence="9">The sequence shown here is derived from an EMBL/GenBank/DDBJ whole genome shotgun (WGS) entry which is preliminary data.</text>
</comment>
<accession>A0AAN7B813</accession>
<dbReference type="InterPro" id="IPR049326">
    <property type="entry name" value="Rhodopsin_dom_fungi"/>
</dbReference>
<evidence type="ECO:0000256" key="6">
    <source>
        <dbReference type="SAM" id="MobiDB-lite"/>
    </source>
</evidence>
<dbReference type="AlphaFoldDB" id="A0AAN7B813"/>
<evidence type="ECO:0000256" key="4">
    <source>
        <dbReference type="ARBA" id="ARBA00023136"/>
    </source>
</evidence>
<dbReference type="EMBL" id="MU858148">
    <property type="protein sequence ID" value="KAK4211480.1"/>
    <property type="molecule type" value="Genomic_DNA"/>
</dbReference>
<sequence>MSSLTINNGNVACPVAMISVAGVAVVLRIAVRLKRLAIEDALVVVSLVFSGVSTGFLIKQATVLSETIPIMYLKPSDFLSLYEGFGKAAYLSSLFYSLSFCFVQMAFLLSCLRWLSVSPPVDVEGRAPLPRPRSRAVKAIFGLIIIYNLWLFSMQMAKCIPLQVIWSGVAGPVTCLPQAVWWTANFLHILVNFVLLLLGIAVAVRTWIREILATTKKQTTTRTGQKIGLAFVFVLGFFVCIISILRVIRSPSDPSNNPKPDPGMFTLGPDSISTWDRADLWTVIELNVAIICVCLSSLNPLWSVVTRWFLSWCPIPGGRSQDGIEESDSGSMTKHGFGELEGTGRGELDTGHGHEELEAVYQRQELDGVARQQRGELDGTVVAELDGGTTYAFHGQEEVIGEKHQANVLPIRRT</sequence>
<protein>
    <recommendedName>
        <fullName evidence="8">Rhodopsin domain-containing protein</fullName>
    </recommendedName>
</protein>
<keyword evidence="3 7" id="KW-1133">Transmembrane helix</keyword>
<keyword evidence="4 7" id="KW-0472">Membrane</keyword>
<feature type="compositionally biased region" description="Basic and acidic residues" evidence="6">
    <location>
        <begin position="336"/>
        <end position="351"/>
    </location>
</feature>
<reference evidence="9" key="2">
    <citation type="submission" date="2023-05" db="EMBL/GenBank/DDBJ databases">
        <authorList>
            <consortium name="Lawrence Berkeley National Laboratory"/>
            <person name="Steindorff A."/>
            <person name="Hensen N."/>
            <person name="Bonometti L."/>
            <person name="Westerberg I."/>
            <person name="Brannstrom I.O."/>
            <person name="Guillou S."/>
            <person name="Cros-Aarteil S."/>
            <person name="Calhoun S."/>
            <person name="Haridas S."/>
            <person name="Kuo A."/>
            <person name="Mondo S."/>
            <person name="Pangilinan J."/>
            <person name="Riley R."/>
            <person name="Labutti K."/>
            <person name="Andreopoulos B."/>
            <person name="Lipzen A."/>
            <person name="Chen C."/>
            <person name="Yanf M."/>
            <person name="Daum C."/>
            <person name="Ng V."/>
            <person name="Clum A."/>
            <person name="Ohm R."/>
            <person name="Martin F."/>
            <person name="Silar P."/>
            <person name="Natvig D."/>
            <person name="Lalanne C."/>
            <person name="Gautier V."/>
            <person name="Ament-Velasquez S.L."/>
            <person name="Kruys A."/>
            <person name="Hutchinson M.I."/>
            <person name="Powell A.J."/>
            <person name="Barry K."/>
            <person name="Miller A.N."/>
            <person name="Grigoriev I.V."/>
            <person name="Debuchy R."/>
            <person name="Gladieux P."/>
            <person name="Thoren M.H."/>
            <person name="Johannesson H."/>
        </authorList>
    </citation>
    <scope>NUCLEOTIDE SEQUENCE</scope>
    <source>
        <strain evidence="9">PSN293</strain>
    </source>
</reference>
<comment type="subcellular location">
    <subcellularLocation>
        <location evidence="1">Membrane</location>
        <topology evidence="1">Multi-pass membrane protein</topology>
    </subcellularLocation>
</comment>
<dbReference type="Proteomes" id="UP001301769">
    <property type="component" value="Unassembled WGS sequence"/>
</dbReference>
<proteinExistence type="inferred from homology"/>
<feature type="transmembrane region" description="Helical" evidence="7">
    <location>
        <begin position="135"/>
        <end position="152"/>
    </location>
</feature>
<comment type="similarity">
    <text evidence="5">Belongs to the SAT4 family.</text>
</comment>
<evidence type="ECO:0000313" key="9">
    <source>
        <dbReference type="EMBL" id="KAK4211480.1"/>
    </source>
</evidence>
<keyword evidence="2 7" id="KW-0812">Transmembrane</keyword>
<dbReference type="Pfam" id="PF20684">
    <property type="entry name" value="Fung_rhodopsin"/>
    <property type="match status" value="1"/>
</dbReference>
<evidence type="ECO:0000256" key="7">
    <source>
        <dbReference type="SAM" id="Phobius"/>
    </source>
</evidence>
<feature type="transmembrane region" description="Helical" evidence="7">
    <location>
        <begin position="164"/>
        <end position="183"/>
    </location>
</feature>
<reference evidence="9" key="1">
    <citation type="journal article" date="2023" name="Mol. Phylogenet. Evol.">
        <title>Genome-scale phylogeny and comparative genomics of the fungal order Sordariales.</title>
        <authorList>
            <person name="Hensen N."/>
            <person name="Bonometti L."/>
            <person name="Westerberg I."/>
            <person name="Brannstrom I.O."/>
            <person name="Guillou S."/>
            <person name="Cros-Aarteil S."/>
            <person name="Calhoun S."/>
            <person name="Haridas S."/>
            <person name="Kuo A."/>
            <person name="Mondo S."/>
            <person name="Pangilinan J."/>
            <person name="Riley R."/>
            <person name="LaButti K."/>
            <person name="Andreopoulos B."/>
            <person name="Lipzen A."/>
            <person name="Chen C."/>
            <person name="Yan M."/>
            <person name="Daum C."/>
            <person name="Ng V."/>
            <person name="Clum A."/>
            <person name="Steindorff A."/>
            <person name="Ohm R.A."/>
            <person name="Martin F."/>
            <person name="Silar P."/>
            <person name="Natvig D.O."/>
            <person name="Lalanne C."/>
            <person name="Gautier V."/>
            <person name="Ament-Velasquez S.L."/>
            <person name="Kruys A."/>
            <person name="Hutchinson M.I."/>
            <person name="Powell A.J."/>
            <person name="Barry K."/>
            <person name="Miller A.N."/>
            <person name="Grigoriev I.V."/>
            <person name="Debuchy R."/>
            <person name="Gladieux P."/>
            <person name="Hiltunen Thoren M."/>
            <person name="Johannesson H."/>
        </authorList>
    </citation>
    <scope>NUCLEOTIDE SEQUENCE</scope>
    <source>
        <strain evidence="9">PSN293</strain>
    </source>
</reference>
<dbReference type="GO" id="GO:0016020">
    <property type="term" value="C:membrane"/>
    <property type="evidence" value="ECO:0007669"/>
    <property type="project" value="UniProtKB-SubCell"/>
</dbReference>
<feature type="transmembrane region" description="Helical" evidence="7">
    <location>
        <begin position="189"/>
        <end position="208"/>
    </location>
</feature>
<evidence type="ECO:0000259" key="8">
    <source>
        <dbReference type="Pfam" id="PF20684"/>
    </source>
</evidence>
<evidence type="ECO:0000256" key="5">
    <source>
        <dbReference type="ARBA" id="ARBA00038359"/>
    </source>
</evidence>
<evidence type="ECO:0000256" key="2">
    <source>
        <dbReference type="ARBA" id="ARBA00022692"/>
    </source>
</evidence>
<name>A0AAN7B813_9PEZI</name>
<evidence type="ECO:0000256" key="1">
    <source>
        <dbReference type="ARBA" id="ARBA00004141"/>
    </source>
</evidence>
<feature type="transmembrane region" description="Helical" evidence="7">
    <location>
        <begin position="94"/>
        <end position="115"/>
    </location>
</feature>
<feature type="transmembrane region" description="Helical" evidence="7">
    <location>
        <begin position="12"/>
        <end position="31"/>
    </location>
</feature>
<dbReference type="InterPro" id="IPR052337">
    <property type="entry name" value="SAT4-like"/>
</dbReference>
<evidence type="ECO:0000313" key="10">
    <source>
        <dbReference type="Proteomes" id="UP001301769"/>
    </source>
</evidence>
<evidence type="ECO:0000256" key="3">
    <source>
        <dbReference type="ARBA" id="ARBA00022989"/>
    </source>
</evidence>
<feature type="transmembrane region" description="Helical" evidence="7">
    <location>
        <begin position="229"/>
        <end position="248"/>
    </location>
</feature>
<organism evidence="9 10">
    <name type="scientific">Rhypophila decipiens</name>
    <dbReference type="NCBI Taxonomy" id="261697"/>
    <lineage>
        <taxon>Eukaryota</taxon>
        <taxon>Fungi</taxon>
        <taxon>Dikarya</taxon>
        <taxon>Ascomycota</taxon>
        <taxon>Pezizomycotina</taxon>
        <taxon>Sordariomycetes</taxon>
        <taxon>Sordariomycetidae</taxon>
        <taxon>Sordariales</taxon>
        <taxon>Naviculisporaceae</taxon>
        <taxon>Rhypophila</taxon>
    </lineage>
</organism>
<feature type="domain" description="Rhodopsin" evidence="8">
    <location>
        <begin position="29"/>
        <end position="302"/>
    </location>
</feature>
<dbReference type="PANTHER" id="PTHR33048">
    <property type="entry name" value="PTH11-LIKE INTEGRAL MEMBRANE PROTEIN (AFU_ORTHOLOGUE AFUA_5G11245)"/>
    <property type="match status" value="1"/>
</dbReference>
<keyword evidence="10" id="KW-1185">Reference proteome</keyword>
<gene>
    <name evidence="9" type="ORF">QBC37DRAFT_426878</name>
</gene>
<feature type="transmembrane region" description="Helical" evidence="7">
    <location>
        <begin position="280"/>
        <end position="302"/>
    </location>
</feature>
<dbReference type="PANTHER" id="PTHR33048:SF47">
    <property type="entry name" value="INTEGRAL MEMBRANE PROTEIN-RELATED"/>
    <property type="match status" value="1"/>
</dbReference>
<feature type="region of interest" description="Disordered" evidence="6">
    <location>
        <begin position="321"/>
        <end position="351"/>
    </location>
</feature>
<feature type="transmembrane region" description="Helical" evidence="7">
    <location>
        <begin position="37"/>
        <end position="58"/>
    </location>
</feature>